<reference evidence="1" key="1">
    <citation type="submission" date="2020-07" db="EMBL/GenBank/DDBJ databases">
        <authorList>
            <person name="Nieuwenhuis M."/>
            <person name="Van De Peppel L.J.J."/>
        </authorList>
    </citation>
    <scope>NUCLEOTIDE SEQUENCE</scope>
    <source>
        <strain evidence="1">AP01</strain>
        <tissue evidence="1">Mycelium</tissue>
    </source>
</reference>
<dbReference type="EMBL" id="JABCKV010000375">
    <property type="protein sequence ID" value="KAG5641157.1"/>
    <property type="molecule type" value="Genomic_DNA"/>
</dbReference>
<comment type="caution">
    <text evidence="1">The sequence shown here is derived from an EMBL/GenBank/DDBJ whole genome shotgun (WGS) entry which is preliminary data.</text>
</comment>
<dbReference type="InterPro" id="IPR011990">
    <property type="entry name" value="TPR-like_helical_dom_sf"/>
</dbReference>
<dbReference type="Gene3D" id="1.25.40.10">
    <property type="entry name" value="Tetratricopeptide repeat domain"/>
    <property type="match status" value="1"/>
</dbReference>
<dbReference type="AlphaFoldDB" id="A0A9P7G610"/>
<keyword evidence="2" id="KW-1185">Reference proteome</keyword>
<name>A0A9P7G610_9AGAR</name>
<dbReference type="OrthoDB" id="2872100at2759"/>
<reference evidence="1" key="2">
    <citation type="submission" date="2021-10" db="EMBL/GenBank/DDBJ databases">
        <title>Phylogenomics reveals ancestral predisposition of the termite-cultivated fungus Termitomyces towards a domesticated lifestyle.</title>
        <authorList>
            <person name="Auxier B."/>
            <person name="Grum-Grzhimaylo A."/>
            <person name="Cardenas M.E."/>
            <person name="Lodge J.D."/>
            <person name="Laessoe T."/>
            <person name="Pedersen O."/>
            <person name="Smith M.E."/>
            <person name="Kuyper T.W."/>
            <person name="Franco-Molano E.A."/>
            <person name="Baroni T.J."/>
            <person name="Aanen D.K."/>
        </authorList>
    </citation>
    <scope>NUCLEOTIDE SEQUENCE</scope>
    <source>
        <strain evidence="1">AP01</strain>
        <tissue evidence="1">Mycelium</tissue>
    </source>
</reference>
<accession>A0A9P7G610</accession>
<dbReference type="Proteomes" id="UP000775547">
    <property type="component" value="Unassembled WGS sequence"/>
</dbReference>
<protein>
    <submittedName>
        <fullName evidence="1">Uncharacterized protein</fullName>
    </submittedName>
</protein>
<sequence length="184" mass="20950">MLHVPTHAVFSGFTLSPEDLKAFMLPLQPSYKDRPELPLNLYVMVYDGLRREQRDRAPNLPKLRNIEKEIVREVIFLVRGVVFEDDSQLDPTCDKHKALWTPNDTDKAHLEDFKSFVASVGAELPADARVGFACIKDIHPAFDDRDEELDALIKMYENRGHFEEVVGLLEAGLSLKRAHVGFCC</sequence>
<evidence type="ECO:0000313" key="2">
    <source>
        <dbReference type="Proteomes" id="UP000775547"/>
    </source>
</evidence>
<proteinExistence type="predicted"/>
<evidence type="ECO:0000313" key="1">
    <source>
        <dbReference type="EMBL" id="KAG5641157.1"/>
    </source>
</evidence>
<organism evidence="1 2">
    <name type="scientific">Asterophora parasitica</name>
    <dbReference type="NCBI Taxonomy" id="117018"/>
    <lineage>
        <taxon>Eukaryota</taxon>
        <taxon>Fungi</taxon>
        <taxon>Dikarya</taxon>
        <taxon>Basidiomycota</taxon>
        <taxon>Agaricomycotina</taxon>
        <taxon>Agaricomycetes</taxon>
        <taxon>Agaricomycetidae</taxon>
        <taxon>Agaricales</taxon>
        <taxon>Tricholomatineae</taxon>
        <taxon>Lyophyllaceae</taxon>
        <taxon>Asterophora</taxon>
    </lineage>
</organism>
<gene>
    <name evidence="1" type="ORF">DXG03_005873</name>
</gene>